<dbReference type="AlphaFoldDB" id="A0A0E9SLX8"/>
<name>A0A0E9SLX8_ANGAN</name>
<dbReference type="EMBL" id="GBXM01067049">
    <property type="protein sequence ID" value="JAH41528.1"/>
    <property type="molecule type" value="Transcribed_RNA"/>
</dbReference>
<evidence type="ECO:0000313" key="1">
    <source>
        <dbReference type="EMBL" id="JAH41528.1"/>
    </source>
</evidence>
<sequence length="47" mass="5205">MKTASCSYIINVTGYVTVEKQANRVNSYVNSSTTLKICGYPSFQTVH</sequence>
<protein>
    <submittedName>
        <fullName evidence="1">Uncharacterized protein</fullName>
    </submittedName>
</protein>
<proteinExistence type="predicted"/>
<accession>A0A0E9SLX8</accession>
<reference evidence="1" key="2">
    <citation type="journal article" date="2015" name="Fish Shellfish Immunol.">
        <title>Early steps in the European eel (Anguilla anguilla)-Vibrio vulnificus interaction in the gills: Role of the RtxA13 toxin.</title>
        <authorList>
            <person name="Callol A."/>
            <person name="Pajuelo D."/>
            <person name="Ebbesson L."/>
            <person name="Teles M."/>
            <person name="MacKenzie S."/>
            <person name="Amaro C."/>
        </authorList>
    </citation>
    <scope>NUCLEOTIDE SEQUENCE</scope>
</reference>
<organism evidence="1">
    <name type="scientific">Anguilla anguilla</name>
    <name type="common">European freshwater eel</name>
    <name type="synonym">Muraena anguilla</name>
    <dbReference type="NCBI Taxonomy" id="7936"/>
    <lineage>
        <taxon>Eukaryota</taxon>
        <taxon>Metazoa</taxon>
        <taxon>Chordata</taxon>
        <taxon>Craniata</taxon>
        <taxon>Vertebrata</taxon>
        <taxon>Euteleostomi</taxon>
        <taxon>Actinopterygii</taxon>
        <taxon>Neopterygii</taxon>
        <taxon>Teleostei</taxon>
        <taxon>Anguilliformes</taxon>
        <taxon>Anguillidae</taxon>
        <taxon>Anguilla</taxon>
    </lineage>
</organism>
<reference evidence="1" key="1">
    <citation type="submission" date="2014-11" db="EMBL/GenBank/DDBJ databases">
        <authorList>
            <person name="Amaro Gonzalez C."/>
        </authorList>
    </citation>
    <scope>NUCLEOTIDE SEQUENCE</scope>
</reference>